<evidence type="ECO:0000256" key="13">
    <source>
        <dbReference type="ARBA" id="ARBA00029916"/>
    </source>
</evidence>
<dbReference type="GO" id="GO:0042803">
    <property type="term" value="F:protein homodimerization activity"/>
    <property type="evidence" value="ECO:0007669"/>
    <property type="project" value="InterPro"/>
</dbReference>
<evidence type="ECO:0000256" key="14">
    <source>
        <dbReference type="ARBA" id="ARBA00049077"/>
    </source>
</evidence>
<dbReference type="Pfam" id="PF20979">
    <property type="entry name" value="Arginosuc_syn_C"/>
    <property type="match status" value="1"/>
</dbReference>
<dbReference type="GO" id="GO:0006526">
    <property type="term" value="P:L-arginine biosynthetic process"/>
    <property type="evidence" value="ECO:0007669"/>
    <property type="project" value="UniProtKB-UniPathway"/>
</dbReference>
<evidence type="ECO:0000256" key="11">
    <source>
        <dbReference type="ARBA" id="ARBA00022741"/>
    </source>
</evidence>
<dbReference type="GO" id="GO:0000053">
    <property type="term" value="P:argininosuccinate metabolic process"/>
    <property type="evidence" value="ECO:0007669"/>
    <property type="project" value="TreeGrafter"/>
</dbReference>
<evidence type="ECO:0000256" key="12">
    <source>
        <dbReference type="ARBA" id="ARBA00022840"/>
    </source>
</evidence>
<dbReference type="GO" id="GO:0004055">
    <property type="term" value="F:argininosuccinate synthase activity"/>
    <property type="evidence" value="ECO:0007669"/>
    <property type="project" value="UniProtKB-EC"/>
</dbReference>
<keyword evidence="18" id="KW-1185">Reference proteome</keyword>
<dbReference type="InterPro" id="IPR018223">
    <property type="entry name" value="Arginosuc_synth_CS"/>
</dbReference>
<evidence type="ECO:0000259" key="15">
    <source>
        <dbReference type="Pfam" id="PF00764"/>
    </source>
</evidence>
<gene>
    <name evidence="17" type="primary">argG</name>
    <name evidence="17" type="ORF">TPPER_00042</name>
</gene>
<dbReference type="OrthoDB" id="9801641at2"/>
<evidence type="ECO:0000256" key="7">
    <source>
        <dbReference type="ARBA" id="ARBA00022490"/>
    </source>
</evidence>
<dbReference type="InterPro" id="IPR048267">
    <property type="entry name" value="Arginosuc_syn_N"/>
</dbReference>
<sequence>MTNIIRKLPTKQLIGLAFSGGLDTSAAIVWVSNKGGIVYTYTANLGQYDEKHMYIAIGKAISYGAKKAYIIDCRKGLIKEGLIALQCKAFHIETANLIYFNTTPLSRIVTSISIVLYMNRYNICIWSDGSTYKGNDIERFYRYGLLINNKLTIYKPWLDNSFVNELGGRKEMYQLMIKNGFYYKKQKKRYYSTDCNILGNTYEAKELEYLDFNIKKIELIMCLAFWKKKAHIPIELLKLRYKHGLPTAINNIKLNIQLALLEEANSIGSRHGIGVSDQLESRIIETKSRGVYESPGVMLLYIVYERLTTGIHDVYTIEQLSSYGRTLGKLLYLGRWFDSQSLSIKEAVSKWITAIINGELILELRKGNDYSIICTCSDNLIYNLKAITMEKANSKYTSRDRIGQLNIANFSIENTRAVLLGYSKLKKVLW</sequence>
<dbReference type="InterPro" id="IPR048268">
    <property type="entry name" value="Arginosuc_syn_C"/>
</dbReference>
<keyword evidence="7" id="KW-0963">Cytoplasm</keyword>
<reference evidence="17 18" key="1">
    <citation type="journal article" date="2017" name="ISME J.">
        <title>Tremblaya phenacola PPER: an evolutionary beta-gammaproteobacterium collage.</title>
        <authorList>
            <person name="Gil R."/>
            <person name="Vargas-Chavez C."/>
            <person name="Lopez-Madrigal S."/>
            <person name="Santos-Garcia D."/>
            <person name="Latorre A."/>
            <person name="Moya A."/>
        </authorList>
    </citation>
    <scope>NUCLEOTIDE SEQUENCE [LARGE SCALE GENOMIC DNA]</scope>
    <source>
        <strain evidence="17 18">PPER</strain>
    </source>
</reference>
<evidence type="ECO:0000256" key="4">
    <source>
        <dbReference type="ARBA" id="ARBA00011881"/>
    </source>
</evidence>
<dbReference type="Gene3D" id="3.90.1260.10">
    <property type="entry name" value="Argininosuccinate synthetase, chain A, domain 2"/>
    <property type="match status" value="1"/>
</dbReference>
<evidence type="ECO:0000259" key="16">
    <source>
        <dbReference type="Pfam" id="PF20979"/>
    </source>
</evidence>
<comment type="caution">
    <text evidence="17">The sequence shown here is derived from an EMBL/GenBank/DDBJ whole genome shotgun (WGS) entry which is preliminary data.</text>
</comment>
<comment type="similarity">
    <text evidence="3">Belongs to the argininosuccinate synthase family. Type 2 subfamily.</text>
</comment>
<dbReference type="InterPro" id="IPR014729">
    <property type="entry name" value="Rossmann-like_a/b/a_fold"/>
</dbReference>
<dbReference type="InterPro" id="IPR024074">
    <property type="entry name" value="AS_cat/multimer_dom_body"/>
</dbReference>
<evidence type="ECO:0000256" key="10">
    <source>
        <dbReference type="ARBA" id="ARBA00022605"/>
    </source>
</evidence>
<keyword evidence="11" id="KW-0547">Nucleotide-binding</keyword>
<dbReference type="EC" id="6.3.4.5" evidence="5"/>
<dbReference type="GO" id="GO:0005524">
    <property type="term" value="F:ATP binding"/>
    <property type="evidence" value="ECO:0007669"/>
    <property type="project" value="UniProtKB-KW"/>
</dbReference>
<comment type="subunit">
    <text evidence="4">Homotetramer.</text>
</comment>
<evidence type="ECO:0000256" key="6">
    <source>
        <dbReference type="ARBA" id="ARBA00014810"/>
    </source>
</evidence>
<dbReference type="SUPFAM" id="SSF69864">
    <property type="entry name" value="Argininosuccinate synthetase, C-terminal domain"/>
    <property type="match status" value="1"/>
</dbReference>
<evidence type="ECO:0000256" key="2">
    <source>
        <dbReference type="ARBA" id="ARBA00004967"/>
    </source>
</evidence>
<dbReference type="EMBL" id="MKGN01000004">
    <property type="protein sequence ID" value="PHN16337.1"/>
    <property type="molecule type" value="Genomic_DNA"/>
</dbReference>
<dbReference type="PANTHER" id="PTHR11587:SF2">
    <property type="entry name" value="ARGININOSUCCINATE SYNTHASE"/>
    <property type="match status" value="1"/>
</dbReference>
<keyword evidence="9 17" id="KW-0436">Ligase</keyword>
<comment type="catalytic activity">
    <reaction evidence="14">
        <text>L-citrulline + L-aspartate + ATP = 2-(N(omega)-L-arginino)succinate + AMP + diphosphate + H(+)</text>
        <dbReference type="Rhea" id="RHEA:10932"/>
        <dbReference type="ChEBI" id="CHEBI:15378"/>
        <dbReference type="ChEBI" id="CHEBI:29991"/>
        <dbReference type="ChEBI" id="CHEBI:30616"/>
        <dbReference type="ChEBI" id="CHEBI:33019"/>
        <dbReference type="ChEBI" id="CHEBI:57472"/>
        <dbReference type="ChEBI" id="CHEBI:57743"/>
        <dbReference type="ChEBI" id="CHEBI:456215"/>
        <dbReference type="EC" id="6.3.4.5"/>
    </reaction>
</comment>
<dbReference type="PROSITE" id="PS00564">
    <property type="entry name" value="ARGININOSUCCIN_SYN_1"/>
    <property type="match status" value="1"/>
</dbReference>
<dbReference type="GO" id="GO:0000050">
    <property type="term" value="P:urea cycle"/>
    <property type="evidence" value="ECO:0007669"/>
    <property type="project" value="TreeGrafter"/>
</dbReference>
<dbReference type="Proteomes" id="UP000222818">
    <property type="component" value="Unassembled WGS sequence"/>
</dbReference>
<feature type="domain" description="Arginosuccinate synthase-like N-terminal" evidence="15">
    <location>
        <begin position="15"/>
        <end position="160"/>
    </location>
</feature>
<dbReference type="PANTHER" id="PTHR11587">
    <property type="entry name" value="ARGININOSUCCINATE SYNTHASE"/>
    <property type="match status" value="1"/>
</dbReference>
<accession>A0A2G0V797</accession>
<dbReference type="Pfam" id="PF00764">
    <property type="entry name" value="Arginosuc_synth"/>
    <property type="match status" value="1"/>
</dbReference>
<keyword evidence="8" id="KW-0055">Arginine biosynthesis</keyword>
<keyword evidence="10" id="KW-0028">Amino-acid biosynthesis</keyword>
<evidence type="ECO:0000313" key="17">
    <source>
        <dbReference type="EMBL" id="PHN16337.1"/>
    </source>
</evidence>
<dbReference type="SUPFAM" id="SSF52402">
    <property type="entry name" value="Adenine nucleotide alpha hydrolases-like"/>
    <property type="match status" value="1"/>
</dbReference>
<comment type="pathway">
    <text evidence="2">Amino-acid biosynthesis; L-arginine biosynthesis; L-arginine from L-ornithine and carbamoyl phosphate: step 2/3.</text>
</comment>
<evidence type="ECO:0000256" key="8">
    <source>
        <dbReference type="ARBA" id="ARBA00022571"/>
    </source>
</evidence>
<evidence type="ECO:0000256" key="5">
    <source>
        <dbReference type="ARBA" id="ARBA00012286"/>
    </source>
</evidence>
<organism evidence="17 18">
    <name type="scientific">Candidatus Tremblayella phenacoccinincola</name>
    <dbReference type="NCBI Taxonomy" id="1010676"/>
    <lineage>
        <taxon>Bacteria</taxon>
        <taxon>Pseudomonadati</taxon>
        <taxon>Pseudomonadota</taxon>
        <taxon>Betaproteobacteria</taxon>
        <taxon>Candidatus Tremblayella</taxon>
    </lineage>
</organism>
<dbReference type="GO" id="GO:0005737">
    <property type="term" value="C:cytoplasm"/>
    <property type="evidence" value="ECO:0007669"/>
    <property type="project" value="UniProtKB-SubCell"/>
</dbReference>
<protein>
    <recommendedName>
        <fullName evidence="6">Argininosuccinate synthase</fullName>
        <ecNumber evidence="5">6.3.4.5</ecNumber>
    </recommendedName>
    <alternativeName>
        <fullName evidence="13">Citrulline--aspartate ligase</fullName>
    </alternativeName>
</protein>
<dbReference type="InterPro" id="IPR001518">
    <property type="entry name" value="Arginosuc_synth"/>
</dbReference>
<evidence type="ECO:0000256" key="9">
    <source>
        <dbReference type="ARBA" id="ARBA00022598"/>
    </source>
</evidence>
<dbReference type="PROSITE" id="PS00565">
    <property type="entry name" value="ARGININOSUCCIN_SYN_2"/>
    <property type="match status" value="1"/>
</dbReference>
<dbReference type="Gene3D" id="3.40.50.620">
    <property type="entry name" value="HUPs"/>
    <property type="match status" value="1"/>
</dbReference>
<dbReference type="InterPro" id="IPR024073">
    <property type="entry name" value="AS_multimer_C_tail"/>
</dbReference>
<comment type="subcellular location">
    <subcellularLocation>
        <location evidence="1">Cytoplasm</location>
    </subcellularLocation>
</comment>
<dbReference type="RefSeq" id="WP_099336786.1">
    <property type="nucleotide sequence ID" value="NZ_MKGN01000004.1"/>
</dbReference>
<dbReference type="AlphaFoldDB" id="A0A2G0V797"/>
<evidence type="ECO:0000256" key="3">
    <source>
        <dbReference type="ARBA" id="ARBA00009088"/>
    </source>
</evidence>
<name>A0A2G0V797_9PROT</name>
<dbReference type="NCBIfam" id="TIGR00032">
    <property type="entry name" value="argG"/>
    <property type="match status" value="1"/>
</dbReference>
<evidence type="ECO:0000256" key="1">
    <source>
        <dbReference type="ARBA" id="ARBA00004496"/>
    </source>
</evidence>
<dbReference type="UniPathway" id="UPA00068">
    <property type="reaction ID" value="UER00113"/>
</dbReference>
<dbReference type="Gene3D" id="1.10.287.400">
    <property type="match status" value="1"/>
</dbReference>
<feature type="domain" description="Arginosuccinate synthase C-terminal" evidence="16">
    <location>
        <begin position="191"/>
        <end position="411"/>
    </location>
</feature>
<proteinExistence type="inferred from homology"/>
<evidence type="ECO:0000313" key="18">
    <source>
        <dbReference type="Proteomes" id="UP000222818"/>
    </source>
</evidence>
<keyword evidence="12" id="KW-0067">ATP-binding</keyword>